<keyword evidence="7" id="KW-0067">ATP-binding</keyword>
<evidence type="ECO:0000256" key="5">
    <source>
        <dbReference type="ARBA" id="ARBA00022553"/>
    </source>
</evidence>
<evidence type="ECO:0000259" key="19">
    <source>
        <dbReference type="PROSITE" id="PS50110"/>
    </source>
</evidence>
<keyword evidence="10" id="KW-0238">DNA-binding</keyword>
<dbReference type="Pfam" id="PF00158">
    <property type="entry name" value="Sigma54_activat"/>
    <property type="match status" value="1"/>
</dbReference>
<evidence type="ECO:0000256" key="9">
    <source>
        <dbReference type="ARBA" id="ARBA00023015"/>
    </source>
</evidence>
<dbReference type="InterPro" id="IPR025662">
    <property type="entry name" value="Sigma_54_int_dom_ATP-bd_1"/>
</dbReference>
<dbReference type="PROSITE" id="PS00676">
    <property type="entry name" value="SIGMA54_INTERACT_2"/>
    <property type="match status" value="1"/>
</dbReference>
<evidence type="ECO:0000256" key="7">
    <source>
        <dbReference type="ARBA" id="ARBA00022840"/>
    </source>
</evidence>
<dbReference type="GO" id="GO:0005524">
    <property type="term" value="F:ATP binding"/>
    <property type="evidence" value="ECO:0007669"/>
    <property type="project" value="UniProtKB-KW"/>
</dbReference>
<keyword evidence="12" id="KW-0804">Transcription</keyword>
<dbReference type="PROSITE" id="PS50045">
    <property type="entry name" value="SIGMA54_INTERACT_4"/>
    <property type="match status" value="1"/>
</dbReference>
<evidence type="ECO:0000256" key="17">
    <source>
        <dbReference type="PROSITE-ProRule" id="PRU00169"/>
    </source>
</evidence>
<evidence type="ECO:0000256" key="12">
    <source>
        <dbReference type="ARBA" id="ARBA00023163"/>
    </source>
</evidence>
<keyword evidence="13" id="KW-0535">Nitrogen fixation</keyword>
<organism evidence="20 21">
    <name type="scientific">Caulobacter mirabilis</name>
    <dbReference type="NCBI Taxonomy" id="69666"/>
    <lineage>
        <taxon>Bacteria</taxon>
        <taxon>Pseudomonadati</taxon>
        <taxon>Pseudomonadota</taxon>
        <taxon>Alphaproteobacteria</taxon>
        <taxon>Caulobacterales</taxon>
        <taxon>Caulobacteraceae</taxon>
        <taxon>Caulobacter</taxon>
    </lineage>
</organism>
<evidence type="ECO:0000259" key="18">
    <source>
        <dbReference type="PROSITE" id="PS50045"/>
    </source>
</evidence>
<proteinExistence type="predicted"/>
<keyword evidence="3" id="KW-0963">Cytoplasm</keyword>
<dbReference type="SUPFAM" id="SSF46689">
    <property type="entry name" value="Homeodomain-like"/>
    <property type="match status" value="1"/>
</dbReference>
<evidence type="ECO:0000256" key="11">
    <source>
        <dbReference type="ARBA" id="ARBA00023159"/>
    </source>
</evidence>
<evidence type="ECO:0000256" key="14">
    <source>
        <dbReference type="ARBA" id="ARBA00029881"/>
    </source>
</evidence>
<dbReference type="InterPro" id="IPR002197">
    <property type="entry name" value="HTH_Fis"/>
</dbReference>
<keyword evidence="6" id="KW-0547">Nucleotide-binding</keyword>
<dbReference type="InterPro" id="IPR027417">
    <property type="entry name" value="P-loop_NTPase"/>
</dbReference>
<dbReference type="Gene3D" id="1.10.8.60">
    <property type="match status" value="1"/>
</dbReference>
<dbReference type="PROSITE" id="PS00688">
    <property type="entry name" value="SIGMA54_INTERACT_3"/>
    <property type="match status" value="1"/>
</dbReference>
<dbReference type="Proteomes" id="UP000228945">
    <property type="component" value="Chromosome"/>
</dbReference>
<keyword evidence="11" id="KW-0010">Activator</keyword>
<dbReference type="AlphaFoldDB" id="A0A2D2AYH3"/>
<dbReference type="EMBL" id="CP024201">
    <property type="protein sequence ID" value="ATQ42987.1"/>
    <property type="molecule type" value="Genomic_DNA"/>
</dbReference>
<evidence type="ECO:0000256" key="16">
    <source>
        <dbReference type="ARBA" id="ARBA00043886"/>
    </source>
</evidence>
<evidence type="ECO:0000256" key="8">
    <source>
        <dbReference type="ARBA" id="ARBA00023012"/>
    </source>
</evidence>
<name>A0A2D2AYH3_9CAUL</name>
<dbReference type="PROSITE" id="PS50110">
    <property type="entry name" value="RESPONSE_REGULATORY"/>
    <property type="match status" value="1"/>
</dbReference>
<sequence>MNAANASKKILIADDDSSIRLVLSQAFTRLGYQVRATGNASTLLKWVQDGEGDLVLTDVVMPDENVFNVLPRIRKDRPRLPIIVMSAQNTLLTAVNAADAGAFEYVSKPFDLDDVTAAARRALSRPADAEASKAQARAMKDERLPLIGRSAAMQEVYRTVARLVGADLTVLILGESGAGKELVARALHDLGRRRDGKFVVINLAAVPRERVETELFGRGEGDLGKLVEADGGTLFLDEIGDMPLDAQSRLLRVIDGAEPALNPKTGRPPSVRIIAATNRDLRALIQQGLFREDLFFRLNVAPVRLPPLRDRVEDIPDLARSFLLRAAREGLPAKTIDQSALDRMKTHDWPGNVRELENLIRRVCALYAEELITARIIDRELQDHTPIAGEAGPMTLSQLVERHLASHFADQPDGVPAPGLYDRVLEDVERPLIQLTLAATRGNQVRAAEILGLNRNTLRKKIQDLGVEMVRGKR</sequence>
<keyword evidence="9" id="KW-0805">Transcription regulation</keyword>
<evidence type="ECO:0000256" key="15">
    <source>
        <dbReference type="ARBA" id="ARBA00031910"/>
    </source>
</evidence>
<dbReference type="PRINTS" id="PR01590">
    <property type="entry name" value="HTHFIS"/>
</dbReference>
<dbReference type="SMART" id="SM00448">
    <property type="entry name" value="REC"/>
    <property type="match status" value="1"/>
</dbReference>
<keyword evidence="4" id="KW-0678">Repressor</keyword>
<feature type="domain" description="Sigma-54 factor interaction" evidence="18">
    <location>
        <begin position="146"/>
        <end position="365"/>
    </location>
</feature>
<evidence type="ECO:0000256" key="10">
    <source>
        <dbReference type="ARBA" id="ARBA00023125"/>
    </source>
</evidence>
<dbReference type="InterPro" id="IPR025944">
    <property type="entry name" value="Sigma_54_int_dom_CS"/>
</dbReference>
<dbReference type="InterPro" id="IPR003593">
    <property type="entry name" value="AAA+_ATPase"/>
</dbReference>
<evidence type="ECO:0000256" key="1">
    <source>
        <dbReference type="ARBA" id="ARBA00004496"/>
    </source>
</evidence>
<keyword evidence="8" id="KW-0902">Two-component regulatory system</keyword>
<comment type="subcellular location">
    <subcellularLocation>
        <location evidence="1">Cytoplasm</location>
    </subcellularLocation>
</comment>
<evidence type="ECO:0000313" key="21">
    <source>
        <dbReference type="Proteomes" id="UP000228945"/>
    </source>
</evidence>
<evidence type="ECO:0000256" key="2">
    <source>
        <dbReference type="ARBA" id="ARBA00019059"/>
    </source>
</evidence>
<feature type="modified residue" description="4-aspartylphosphate" evidence="17">
    <location>
        <position position="58"/>
    </location>
</feature>
<protein>
    <recommendedName>
        <fullName evidence="2">DNA-binding transcriptional regulator NtrC</fullName>
    </recommendedName>
    <alternativeName>
        <fullName evidence="14">Nitrogen regulation protein NR(I)</fullName>
    </alternativeName>
    <alternativeName>
        <fullName evidence="15">Nitrogen regulator I</fullName>
    </alternativeName>
</protein>
<evidence type="ECO:0000256" key="13">
    <source>
        <dbReference type="ARBA" id="ARBA00023231"/>
    </source>
</evidence>
<dbReference type="SUPFAM" id="SSF52540">
    <property type="entry name" value="P-loop containing nucleoside triphosphate hydrolases"/>
    <property type="match status" value="1"/>
</dbReference>
<dbReference type="InterPro" id="IPR025943">
    <property type="entry name" value="Sigma_54_int_dom_ATP-bd_2"/>
</dbReference>
<gene>
    <name evidence="20" type="ORF">CSW64_11485</name>
</gene>
<dbReference type="RefSeq" id="WP_099622238.1">
    <property type="nucleotide sequence ID" value="NZ_CP024201.1"/>
</dbReference>
<dbReference type="SMART" id="SM00382">
    <property type="entry name" value="AAA"/>
    <property type="match status" value="1"/>
</dbReference>
<evidence type="ECO:0000313" key="20">
    <source>
        <dbReference type="EMBL" id="ATQ42987.1"/>
    </source>
</evidence>
<dbReference type="PROSITE" id="PS00675">
    <property type="entry name" value="SIGMA54_INTERACT_1"/>
    <property type="match status" value="1"/>
</dbReference>
<feature type="domain" description="Response regulatory" evidence="19">
    <location>
        <begin position="9"/>
        <end position="123"/>
    </location>
</feature>
<comment type="function">
    <text evidence="16">Member of the two-component regulatory system NtrB/NtrC, which controls expression of the nitrogen-regulated (ntr) genes in response to nitrogen limitation. Phosphorylated NtrC binds directly to DNA and stimulates the formation of open promoter-sigma54-RNA polymerase complexes.</text>
</comment>
<dbReference type="Pfam" id="PF00072">
    <property type="entry name" value="Response_reg"/>
    <property type="match status" value="1"/>
</dbReference>
<dbReference type="KEGG" id="cmb:CSW64_11485"/>
<dbReference type="PANTHER" id="PTHR32071">
    <property type="entry name" value="TRANSCRIPTIONAL REGULATORY PROTEIN"/>
    <property type="match status" value="1"/>
</dbReference>
<evidence type="ECO:0000256" key="6">
    <source>
        <dbReference type="ARBA" id="ARBA00022741"/>
    </source>
</evidence>
<dbReference type="InterPro" id="IPR001789">
    <property type="entry name" value="Sig_transdc_resp-reg_receiver"/>
</dbReference>
<keyword evidence="21" id="KW-1185">Reference proteome</keyword>
<dbReference type="OrthoDB" id="9770562at2"/>
<dbReference type="SUPFAM" id="SSF52172">
    <property type="entry name" value="CheY-like"/>
    <property type="match status" value="1"/>
</dbReference>
<dbReference type="Gene3D" id="3.40.50.2300">
    <property type="match status" value="1"/>
</dbReference>
<dbReference type="GO" id="GO:0006355">
    <property type="term" value="P:regulation of DNA-templated transcription"/>
    <property type="evidence" value="ECO:0007669"/>
    <property type="project" value="InterPro"/>
</dbReference>
<dbReference type="Pfam" id="PF02954">
    <property type="entry name" value="HTH_8"/>
    <property type="match status" value="1"/>
</dbReference>
<dbReference type="CDD" id="cd00009">
    <property type="entry name" value="AAA"/>
    <property type="match status" value="1"/>
</dbReference>
<dbReference type="GO" id="GO:0005737">
    <property type="term" value="C:cytoplasm"/>
    <property type="evidence" value="ECO:0007669"/>
    <property type="project" value="UniProtKB-SubCell"/>
</dbReference>
<keyword evidence="5 17" id="KW-0597">Phosphoprotein</keyword>
<evidence type="ECO:0000256" key="4">
    <source>
        <dbReference type="ARBA" id="ARBA00022491"/>
    </source>
</evidence>
<dbReference type="Gene3D" id="1.10.10.60">
    <property type="entry name" value="Homeodomain-like"/>
    <property type="match status" value="1"/>
</dbReference>
<dbReference type="PANTHER" id="PTHR32071:SF95">
    <property type="entry name" value="DNA-BINDING TRANSCRIPTIONAL REGULATOR NTRC"/>
    <property type="match status" value="1"/>
</dbReference>
<evidence type="ECO:0000256" key="3">
    <source>
        <dbReference type="ARBA" id="ARBA00022490"/>
    </source>
</evidence>
<accession>A0A2D2AYH3</accession>
<dbReference type="InterPro" id="IPR011006">
    <property type="entry name" value="CheY-like_superfamily"/>
</dbReference>
<dbReference type="InterPro" id="IPR009057">
    <property type="entry name" value="Homeodomain-like_sf"/>
</dbReference>
<dbReference type="InterPro" id="IPR002078">
    <property type="entry name" value="Sigma_54_int"/>
</dbReference>
<dbReference type="GO" id="GO:0043565">
    <property type="term" value="F:sequence-specific DNA binding"/>
    <property type="evidence" value="ECO:0007669"/>
    <property type="project" value="InterPro"/>
</dbReference>
<dbReference type="Gene3D" id="3.40.50.300">
    <property type="entry name" value="P-loop containing nucleotide triphosphate hydrolases"/>
    <property type="match status" value="1"/>
</dbReference>
<dbReference type="InterPro" id="IPR058031">
    <property type="entry name" value="AAA_lid_NorR"/>
</dbReference>
<reference evidence="20 21" key="1">
    <citation type="submission" date="2017-10" db="EMBL/GenBank/DDBJ databases">
        <title>Genome sequence of Caulobacter mirabilis FWC38.</title>
        <authorList>
            <person name="Fiebig A."/>
            <person name="Crosson S."/>
        </authorList>
    </citation>
    <scope>NUCLEOTIDE SEQUENCE [LARGE SCALE GENOMIC DNA]</scope>
    <source>
        <strain evidence="20 21">FWC 38</strain>
    </source>
</reference>
<dbReference type="GO" id="GO:0000160">
    <property type="term" value="P:phosphorelay signal transduction system"/>
    <property type="evidence" value="ECO:0007669"/>
    <property type="project" value="UniProtKB-KW"/>
</dbReference>
<dbReference type="Pfam" id="PF25601">
    <property type="entry name" value="AAA_lid_14"/>
    <property type="match status" value="1"/>
</dbReference>